<dbReference type="EMBL" id="JBHUHR010000006">
    <property type="protein sequence ID" value="MFD2033719.1"/>
    <property type="molecule type" value="Genomic_DNA"/>
</dbReference>
<dbReference type="Gene3D" id="3.40.50.1460">
    <property type="match status" value="1"/>
</dbReference>
<dbReference type="InterPro" id="IPR029030">
    <property type="entry name" value="Caspase-like_dom_sf"/>
</dbReference>
<accession>A0ABW4VI28</accession>
<sequence length="341" mass="38803">MNEGDYALLIGINDYTPPQNAGLRKLRGAINDTNMMEKWLLDKEGGDMPQENIKKILSSEQPLLPLQDQIDDAFLEIEAAIKNKNGSARRFYFYFAGHGLGTLDSIKDIALCLANWSEMRRHSAISSENYKEDISKYGYFEEILFFADCCRNTKINIKPKSPTFSPLMPSDKAKKTKIFIAYATQYQDESYEIETKNQDESEMRGAFTTALLNALNGGAAENGKISVGMLEDYLWIETPKIALEHGYKQIPEINSNIHSAHTLFSCKEKTVKVNFIFSNKMNFFYTLLDGKLRQVHEFDTQNETTFSLNLTKGMYIVKNPSTGDAKFLDIQPKNEEVDVRI</sequence>
<name>A0ABW4VI28_9BACT</name>
<comment type="caution">
    <text evidence="2">The sequence shown here is derived from an EMBL/GenBank/DDBJ whole genome shotgun (WGS) entry which is preliminary data.</text>
</comment>
<gene>
    <name evidence="2" type="ORF">ACFSKL_02900</name>
</gene>
<feature type="domain" description="Peptidase C14 caspase" evidence="1">
    <location>
        <begin position="6"/>
        <end position="256"/>
    </location>
</feature>
<evidence type="ECO:0000313" key="2">
    <source>
        <dbReference type="EMBL" id="MFD2033719.1"/>
    </source>
</evidence>
<evidence type="ECO:0000313" key="3">
    <source>
        <dbReference type="Proteomes" id="UP001597361"/>
    </source>
</evidence>
<dbReference type="Proteomes" id="UP001597361">
    <property type="component" value="Unassembled WGS sequence"/>
</dbReference>
<reference evidence="3" key="1">
    <citation type="journal article" date="2019" name="Int. J. Syst. Evol. Microbiol.">
        <title>The Global Catalogue of Microorganisms (GCM) 10K type strain sequencing project: providing services to taxonomists for standard genome sequencing and annotation.</title>
        <authorList>
            <consortium name="The Broad Institute Genomics Platform"/>
            <consortium name="The Broad Institute Genome Sequencing Center for Infectious Disease"/>
            <person name="Wu L."/>
            <person name="Ma J."/>
        </authorList>
    </citation>
    <scope>NUCLEOTIDE SEQUENCE [LARGE SCALE GENOMIC DNA]</scope>
    <source>
        <strain evidence="3">CGMCC 1.15180</strain>
    </source>
</reference>
<dbReference type="Pfam" id="PF00656">
    <property type="entry name" value="Peptidase_C14"/>
    <property type="match status" value="1"/>
</dbReference>
<organism evidence="2 3">
    <name type="scientific">Belliella marina</name>
    <dbReference type="NCBI Taxonomy" id="1644146"/>
    <lineage>
        <taxon>Bacteria</taxon>
        <taxon>Pseudomonadati</taxon>
        <taxon>Bacteroidota</taxon>
        <taxon>Cytophagia</taxon>
        <taxon>Cytophagales</taxon>
        <taxon>Cyclobacteriaceae</taxon>
        <taxon>Belliella</taxon>
    </lineage>
</organism>
<dbReference type="RefSeq" id="WP_376883383.1">
    <property type="nucleotide sequence ID" value="NZ_JBHUHR010000006.1"/>
</dbReference>
<proteinExistence type="predicted"/>
<dbReference type="InterPro" id="IPR011600">
    <property type="entry name" value="Pept_C14_caspase"/>
</dbReference>
<dbReference type="SUPFAM" id="SSF52129">
    <property type="entry name" value="Caspase-like"/>
    <property type="match status" value="1"/>
</dbReference>
<protein>
    <submittedName>
        <fullName evidence="2">Caspase family protein</fullName>
    </submittedName>
</protein>
<keyword evidence="3" id="KW-1185">Reference proteome</keyword>
<evidence type="ECO:0000259" key="1">
    <source>
        <dbReference type="Pfam" id="PF00656"/>
    </source>
</evidence>